<gene>
    <name evidence="1" type="ORF">GCM10023147_06750</name>
</gene>
<comment type="caution">
    <text evidence="1">The sequence shown here is derived from an EMBL/GenBank/DDBJ whole genome shotgun (WGS) entry which is preliminary data.</text>
</comment>
<dbReference type="InterPro" id="IPR036388">
    <property type="entry name" value="WH-like_DNA-bd_sf"/>
</dbReference>
<sequence>MTEEHSREDLAGAGPALFHVVRFWSRRWMMRAADETIGDQKRIHDIAVLDAVDSAARGSVEVSIADVAHQLGLDHSGASRFVTAAIERGYLHRGTSATDNRRAVLTVTVAGRQVLTNSHAWQEDVYARLVQAWDAADATRFADYLRRLAADLTDPTARAGRFAQDPPGTRQGGGS</sequence>
<evidence type="ECO:0000313" key="1">
    <source>
        <dbReference type="EMBL" id="GAA4385216.1"/>
    </source>
</evidence>
<dbReference type="InterPro" id="IPR036390">
    <property type="entry name" value="WH_DNA-bd_sf"/>
</dbReference>
<dbReference type="RefSeq" id="WP_344990824.1">
    <property type="nucleotide sequence ID" value="NZ_BAABFR010000006.1"/>
</dbReference>
<dbReference type="Gene3D" id="1.10.10.10">
    <property type="entry name" value="Winged helix-like DNA-binding domain superfamily/Winged helix DNA-binding domain"/>
    <property type="match status" value="1"/>
</dbReference>
<accession>A0ABP8J532</accession>
<proteinExistence type="predicted"/>
<dbReference type="EMBL" id="BAABFR010000006">
    <property type="protein sequence ID" value="GAA4385216.1"/>
    <property type="molecule type" value="Genomic_DNA"/>
</dbReference>
<dbReference type="PANTHER" id="PTHR33164">
    <property type="entry name" value="TRANSCRIPTIONAL REGULATOR, MARR FAMILY"/>
    <property type="match status" value="1"/>
</dbReference>
<dbReference type="InterPro" id="IPR039422">
    <property type="entry name" value="MarR/SlyA-like"/>
</dbReference>
<dbReference type="SUPFAM" id="SSF46785">
    <property type="entry name" value="Winged helix' DNA-binding domain"/>
    <property type="match status" value="1"/>
</dbReference>
<dbReference type="PANTHER" id="PTHR33164:SF57">
    <property type="entry name" value="MARR-FAMILY TRANSCRIPTIONAL REGULATOR"/>
    <property type="match status" value="1"/>
</dbReference>
<protein>
    <submittedName>
        <fullName evidence="1">MarR family winged helix-turn-helix transcriptional regulator</fullName>
    </submittedName>
</protein>
<organism evidence="1 2">
    <name type="scientific">Tsukamurella soli</name>
    <dbReference type="NCBI Taxonomy" id="644556"/>
    <lineage>
        <taxon>Bacteria</taxon>
        <taxon>Bacillati</taxon>
        <taxon>Actinomycetota</taxon>
        <taxon>Actinomycetes</taxon>
        <taxon>Mycobacteriales</taxon>
        <taxon>Tsukamurellaceae</taxon>
        <taxon>Tsukamurella</taxon>
    </lineage>
</organism>
<name>A0ABP8J532_9ACTN</name>
<dbReference type="Proteomes" id="UP001500635">
    <property type="component" value="Unassembled WGS sequence"/>
</dbReference>
<keyword evidence="2" id="KW-1185">Reference proteome</keyword>
<evidence type="ECO:0000313" key="2">
    <source>
        <dbReference type="Proteomes" id="UP001500635"/>
    </source>
</evidence>
<reference evidence="2" key="1">
    <citation type="journal article" date="2019" name="Int. J. Syst. Evol. Microbiol.">
        <title>The Global Catalogue of Microorganisms (GCM) 10K type strain sequencing project: providing services to taxonomists for standard genome sequencing and annotation.</title>
        <authorList>
            <consortium name="The Broad Institute Genomics Platform"/>
            <consortium name="The Broad Institute Genome Sequencing Center for Infectious Disease"/>
            <person name="Wu L."/>
            <person name="Ma J."/>
        </authorList>
    </citation>
    <scope>NUCLEOTIDE SEQUENCE [LARGE SCALE GENOMIC DNA]</scope>
    <source>
        <strain evidence="2">JCM 17688</strain>
    </source>
</reference>